<dbReference type="GO" id="GO:0019079">
    <property type="term" value="P:viral genome replication"/>
    <property type="evidence" value="ECO:0007669"/>
    <property type="project" value="InterPro"/>
</dbReference>
<evidence type="ECO:0000313" key="3">
    <source>
        <dbReference type="EMBL" id="ABB18352.1"/>
    </source>
</evidence>
<feature type="domain" description="Parvovirus non-structural protein 1 helicase" evidence="2">
    <location>
        <begin position="143"/>
        <end position="211"/>
    </location>
</feature>
<proteinExistence type="predicted"/>
<reference evidence="3" key="1">
    <citation type="journal article" date="2006" name="Virus Genes">
        <title>Sequence analysis of the left end of fowl adenovirus genomes.</title>
        <authorList>
            <person name="Corredor J.C."/>
            <person name="Krell P.J."/>
            <person name="Nagy E."/>
        </authorList>
    </citation>
    <scope>NUCLEOTIDE SEQUENCE</scope>
    <source>
        <strain evidence="3">C-2B</strain>
    </source>
</reference>
<sequence>MLNSSGTYGDSKLTPRPPTTSSNAATRTDTYVPSHPLVICALHVPNITLIFSPFQTTTKRAKREEDSHEDQFFLFEDSSQEAPPMHPLTVLIEQLFEEGIAHDLQWTFPTKHLLPAHEREYVLSVLRERFGPSQSLFIQLPPEASDPISSAFYNPRENWFYQLLEKEGYNARVASATIGAWLKGELNTLVLCGDRHSNAKMLFNVISSCFPMAITDSAINSLDTLAEMSPITPLYCLPFVQERPNAIMLHFMEGNFVNTVIKGKMRHIPHTSVLIHCSDLSIADSFSSRNTAILYLVRENRSVPACHSPRKELRDLVLNATGLPCLLSIHCKKDHEICDNCIRASTSDAL</sequence>
<evidence type="ECO:0000259" key="2">
    <source>
        <dbReference type="Pfam" id="PF01057"/>
    </source>
</evidence>
<accession>Q30BP6</accession>
<feature type="region of interest" description="Disordered" evidence="1">
    <location>
        <begin position="1"/>
        <end position="28"/>
    </location>
</feature>
<organism evidence="3">
    <name type="scientific">Fowl adenovirus C serotype 10 (strain SA2)</name>
    <name type="common">FAdV-10</name>
    <name type="synonym">Fowl adenovirus 10</name>
    <dbReference type="NCBI Taxonomy" id="10547"/>
    <lineage>
        <taxon>Viruses</taxon>
        <taxon>Varidnaviria</taxon>
        <taxon>Bamfordvirae</taxon>
        <taxon>Preplasmiviricota</taxon>
        <taxon>Polisuviricotina</taxon>
        <taxon>Pharingeaviricetes</taxon>
        <taxon>Rowavirales</taxon>
        <taxon>Adenoviridae</taxon>
        <taxon>Aviadenovirus</taxon>
        <taxon>Aviadenovirus hydropericardii</taxon>
        <taxon>Fowl aviadenovirus C</taxon>
    </lineage>
</organism>
<feature type="compositionally biased region" description="Polar residues" evidence="1">
    <location>
        <begin position="19"/>
        <end position="28"/>
    </location>
</feature>
<dbReference type="InterPro" id="IPR001257">
    <property type="entry name" value="Parvovirus_NS1_helicase"/>
</dbReference>
<organismHost>
    <name type="scientific">Galliformes</name>
    <name type="common">landfowls</name>
    <dbReference type="NCBI Taxonomy" id="8976"/>
</organismHost>
<protein>
    <submittedName>
        <fullName evidence="3">ORF13</fullName>
    </submittedName>
</protein>
<dbReference type="Pfam" id="PF01057">
    <property type="entry name" value="Parvo_NS1"/>
    <property type="match status" value="1"/>
</dbReference>
<name>Q30BP6_ADEGX</name>
<dbReference type="EMBL" id="DQ208710">
    <property type="protein sequence ID" value="ABB18352.1"/>
    <property type="molecule type" value="Genomic_DNA"/>
</dbReference>
<evidence type="ECO:0000256" key="1">
    <source>
        <dbReference type="SAM" id="MobiDB-lite"/>
    </source>
</evidence>